<sequence>MLEDTNIITRQRSRSAKGCITCARSKVKCSENRPTCHRCSRLQRHCQWRGNHIPLRERRRGFGPVKSRHEYAPPPILPSNGITKNTAQDMVERGESSLGWGGSLPLTPVEEIESTSATDPVLNHTTHSDERLILEVMLSQNTAASPQALLSARHIPSRCSILFGPLEQDALYFFENVFSKCTPKTFLWSKLAILLHHAYEDATVMHLLLASCLGTIARSHPDRTVLFTAKSHFTLGTNNFVGGMQEPTCNHAKALMVFWLLQLTYRAIWDDKCLRAMEKLSSAIADYIHKHHLLKLFDPGESPYGSLSSGTSPEKESAADSLSLPLALPANKSLVASLLLFVAYEDLDSESCGIGGNVSRLVLSGDDTSRSLFACSRNVHADFFGSLYPCEELMDDVERSKPLELHFYANVCLAQLHRVQASGGDREKLKGIVIALHRLREEHLTIFRMAEVPNPADAKLITASYSIVSHFIAVLVCVLIAMISASSSESIQRDLAFAKDDLLRVTFRMITQRPDRPFMWRNQWAVFIMARETDEAIHRDWLLQMLGNSSYAMLLKEGRE</sequence>
<dbReference type="HOGENOM" id="CLU_018449_1_1_1"/>
<dbReference type="GO" id="GO:0000981">
    <property type="term" value="F:DNA-binding transcription factor activity, RNA polymerase II-specific"/>
    <property type="evidence" value="ECO:0007669"/>
    <property type="project" value="InterPro"/>
</dbReference>
<name>A0A010SI96_9PEZI</name>
<dbReference type="InterPro" id="IPR036864">
    <property type="entry name" value="Zn2-C6_fun-type_DNA-bd_sf"/>
</dbReference>
<dbReference type="PROSITE" id="PS50048">
    <property type="entry name" value="ZN2_CY6_FUNGAL_2"/>
    <property type="match status" value="1"/>
</dbReference>
<feature type="domain" description="Zn(2)-C6 fungal-type" evidence="2">
    <location>
        <begin position="18"/>
        <end position="48"/>
    </location>
</feature>
<dbReference type="Gene3D" id="4.10.240.10">
    <property type="entry name" value="Zn(2)-C6 fungal-type DNA-binding domain"/>
    <property type="match status" value="1"/>
</dbReference>
<reference evidence="3 4" key="1">
    <citation type="submission" date="2014-02" db="EMBL/GenBank/DDBJ databases">
        <title>The genome sequence of Colletotrichum fioriniae PJ7.</title>
        <authorList>
            <person name="Baroncelli R."/>
            <person name="Thon M.R."/>
        </authorList>
    </citation>
    <scope>NUCLEOTIDE SEQUENCE [LARGE SCALE GENOMIC DNA]</scope>
    <source>
        <strain evidence="3 4">PJ7</strain>
    </source>
</reference>
<dbReference type="PANTHER" id="PTHR37534">
    <property type="entry name" value="TRANSCRIPTIONAL ACTIVATOR PROTEIN UGA3"/>
    <property type="match status" value="1"/>
</dbReference>
<dbReference type="AlphaFoldDB" id="A0A010SI96"/>
<dbReference type="CDD" id="cd00067">
    <property type="entry name" value="GAL4"/>
    <property type="match status" value="1"/>
</dbReference>
<keyword evidence="1" id="KW-0539">Nucleus</keyword>
<dbReference type="Proteomes" id="UP000020467">
    <property type="component" value="Unassembled WGS sequence"/>
</dbReference>
<proteinExistence type="predicted"/>
<dbReference type="EMBL" id="JARH01000161">
    <property type="protein sequence ID" value="EXF84543.1"/>
    <property type="molecule type" value="Genomic_DNA"/>
</dbReference>
<organism evidence="3 4">
    <name type="scientific">Colletotrichum fioriniae PJ7</name>
    <dbReference type="NCBI Taxonomy" id="1445577"/>
    <lineage>
        <taxon>Eukaryota</taxon>
        <taxon>Fungi</taxon>
        <taxon>Dikarya</taxon>
        <taxon>Ascomycota</taxon>
        <taxon>Pezizomycotina</taxon>
        <taxon>Sordariomycetes</taxon>
        <taxon>Hypocreomycetidae</taxon>
        <taxon>Glomerellales</taxon>
        <taxon>Glomerellaceae</taxon>
        <taxon>Colletotrichum</taxon>
        <taxon>Colletotrichum acutatum species complex</taxon>
    </lineage>
</organism>
<protein>
    <recommendedName>
        <fullName evidence="2">Zn(2)-C6 fungal-type domain-containing protein</fullName>
    </recommendedName>
</protein>
<gene>
    <name evidence="3" type="ORF">CFIO01_04711</name>
</gene>
<evidence type="ECO:0000313" key="3">
    <source>
        <dbReference type="EMBL" id="EXF84543.1"/>
    </source>
</evidence>
<dbReference type="PANTHER" id="PTHR37534:SF46">
    <property type="entry name" value="ZN(II)2CYS6 TRANSCRIPTION FACTOR (EUROFUNG)"/>
    <property type="match status" value="1"/>
</dbReference>
<dbReference type="KEGG" id="cfj:CFIO01_04711"/>
<comment type="caution">
    <text evidence="3">The sequence shown here is derived from an EMBL/GenBank/DDBJ whole genome shotgun (WGS) entry which is preliminary data.</text>
</comment>
<evidence type="ECO:0000256" key="1">
    <source>
        <dbReference type="ARBA" id="ARBA00023242"/>
    </source>
</evidence>
<evidence type="ECO:0000313" key="4">
    <source>
        <dbReference type="Proteomes" id="UP000020467"/>
    </source>
</evidence>
<dbReference type="InterPro" id="IPR001138">
    <property type="entry name" value="Zn2Cys6_DnaBD"/>
</dbReference>
<keyword evidence="4" id="KW-1185">Reference proteome</keyword>
<dbReference type="Pfam" id="PF00172">
    <property type="entry name" value="Zn_clus"/>
    <property type="match status" value="1"/>
</dbReference>
<accession>A0A010SI96</accession>
<evidence type="ECO:0000259" key="2">
    <source>
        <dbReference type="PROSITE" id="PS50048"/>
    </source>
</evidence>
<dbReference type="SUPFAM" id="SSF57701">
    <property type="entry name" value="Zn2/Cys6 DNA-binding domain"/>
    <property type="match status" value="1"/>
</dbReference>
<dbReference type="GO" id="GO:0008270">
    <property type="term" value="F:zinc ion binding"/>
    <property type="evidence" value="ECO:0007669"/>
    <property type="project" value="InterPro"/>
</dbReference>
<dbReference type="PROSITE" id="PS00463">
    <property type="entry name" value="ZN2_CY6_FUNGAL_1"/>
    <property type="match status" value="1"/>
</dbReference>
<dbReference type="SMART" id="SM00066">
    <property type="entry name" value="GAL4"/>
    <property type="match status" value="1"/>
</dbReference>
<dbReference type="eggNOG" id="ENOG502TA39">
    <property type="taxonomic scope" value="Eukaryota"/>
</dbReference>
<dbReference type="OrthoDB" id="4356994at2759"/>